<proteinExistence type="predicted"/>
<keyword evidence="3" id="KW-1185">Reference proteome</keyword>
<dbReference type="Proteomes" id="UP001341281">
    <property type="component" value="Chromosome 02"/>
</dbReference>
<dbReference type="InterPro" id="IPR026960">
    <property type="entry name" value="RVT-Znf"/>
</dbReference>
<dbReference type="Pfam" id="PF13966">
    <property type="entry name" value="zf-RVT"/>
    <property type="match status" value="1"/>
</dbReference>
<evidence type="ECO:0000313" key="2">
    <source>
        <dbReference type="EMBL" id="WVZ56128.1"/>
    </source>
</evidence>
<sequence>MITRAKLVEQLREHQIRSAQSYSAALAVFSPNPHIASSHAKRVVKRRTVSQALTNRSWVADIRGALTVQVLVEYLAIWDLVDGLELRADVPDQHHWKLSSSGCYSSKSAYDALFVGTIKFSSWKRIWKSWAPPNCKFFIWLAILNRCWTSDRLAKRGLSCPLCDQADESIQHILMQCVVARELWFQVLQKINLHAVSPPEASSRLTSWWSQSSRALPKDARKGFNSLVILVSWELWKHRNACVFEGVRPDVQAVLFAIVSEGQLWCRAGAVGLQELSLPSQAEYRKKKNFIAKLQAGNQLLVSQEEKQEVP</sequence>
<dbReference type="EMBL" id="CP144746">
    <property type="protein sequence ID" value="WVZ56128.1"/>
    <property type="molecule type" value="Genomic_DNA"/>
</dbReference>
<evidence type="ECO:0000259" key="1">
    <source>
        <dbReference type="Pfam" id="PF13966"/>
    </source>
</evidence>
<name>A0AAQ3PYG2_PASNO</name>
<reference evidence="2 3" key="1">
    <citation type="submission" date="2024-02" db="EMBL/GenBank/DDBJ databases">
        <title>High-quality chromosome-scale genome assembly of Pensacola bahiagrass (Paspalum notatum Flugge var. saurae).</title>
        <authorList>
            <person name="Vega J.M."/>
            <person name="Podio M."/>
            <person name="Orjuela J."/>
            <person name="Siena L.A."/>
            <person name="Pessino S.C."/>
            <person name="Combes M.C."/>
            <person name="Mariac C."/>
            <person name="Albertini E."/>
            <person name="Pupilli F."/>
            <person name="Ortiz J.P.A."/>
            <person name="Leblanc O."/>
        </authorList>
    </citation>
    <scope>NUCLEOTIDE SEQUENCE [LARGE SCALE GENOMIC DNA]</scope>
    <source>
        <strain evidence="2">R1</strain>
        <tissue evidence="2">Leaf</tissue>
    </source>
</reference>
<protein>
    <recommendedName>
        <fullName evidence="1">Reverse transcriptase zinc-binding domain-containing protein</fullName>
    </recommendedName>
</protein>
<evidence type="ECO:0000313" key="3">
    <source>
        <dbReference type="Proteomes" id="UP001341281"/>
    </source>
</evidence>
<dbReference type="AlphaFoldDB" id="A0AAQ3PYG2"/>
<organism evidence="2 3">
    <name type="scientific">Paspalum notatum var. saurae</name>
    <dbReference type="NCBI Taxonomy" id="547442"/>
    <lineage>
        <taxon>Eukaryota</taxon>
        <taxon>Viridiplantae</taxon>
        <taxon>Streptophyta</taxon>
        <taxon>Embryophyta</taxon>
        <taxon>Tracheophyta</taxon>
        <taxon>Spermatophyta</taxon>
        <taxon>Magnoliopsida</taxon>
        <taxon>Liliopsida</taxon>
        <taxon>Poales</taxon>
        <taxon>Poaceae</taxon>
        <taxon>PACMAD clade</taxon>
        <taxon>Panicoideae</taxon>
        <taxon>Andropogonodae</taxon>
        <taxon>Paspaleae</taxon>
        <taxon>Paspalinae</taxon>
        <taxon>Paspalum</taxon>
    </lineage>
</organism>
<feature type="domain" description="Reverse transcriptase zinc-binding" evidence="1">
    <location>
        <begin position="104"/>
        <end position="184"/>
    </location>
</feature>
<accession>A0AAQ3PYG2</accession>
<dbReference type="PANTHER" id="PTHR33116">
    <property type="entry name" value="REVERSE TRANSCRIPTASE ZINC-BINDING DOMAIN-CONTAINING PROTEIN-RELATED-RELATED"/>
    <property type="match status" value="1"/>
</dbReference>
<dbReference type="PANTHER" id="PTHR33116:SF78">
    <property type="entry name" value="OS12G0587133 PROTEIN"/>
    <property type="match status" value="1"/>
</dbReference>
<gene>
    <name evidence="2" type="ORF">U9M48_006704</name>
</gene>